<name>A0ABD1ZZ73_VESSQ</name>
<evidence type="ECO:0000313" key="3">
    <source>
        <dbReference type="Proteomes" id="UP001607302"/>
    </source>
</evidence>
<keyword evidence="3" id="KW-1185">Reference proteome</keyword>
<keyword evidence="1" id="KW-1133">Transmembrane helix</keyword>
<sequence length="144" mass="16882">MVYYRTRRPYYKFRANFTYMLANTIRMRLLPLLLLHHFHYLLLNLLIVSYLLPSSMPHSFSLLPGLLRRSTTTTTTITTTTTTTTTMYSRFHPSQKIYVYGLSIFGPEIFTEAPPATWSLTHPKERPFRSKEKALLIPLNFGFL</sequence>
<organism evidence="2 3">
    <name type="scientific">Vespula squamosa</name>
    <name type="common">Southern yellow jacket</name>
    <name type="synonym">Wasp</name>
    <dbReference type="NCBI Taxonomy" id="30214"/>
    <lineage>
        <taxon>Eukaryota</taxon>
        <taxon>Metazoa</taxon>
        <taxon>Ecdysozoa</taxon>
        <taxon>Arthropoda</taxon>
        <taxon>Hexapoda</taxon>
        <taxon>Insecta</taxon>
        <taxon>Pterygota</taxon>
        <taxon>Neoptera</taxon>
        <taxon>Endopterygota</taxon>
        <taxon>Hymenoptera</taxon>
        <taxon>Apocrita</taxon>
        <taxon>Aculeata</taxon>
        <taxon>Vespoidea</taxon>
        <taxon>Vespidae</taxon>
        <taxon>Vespinae</taxon>
        <taxon>Vespula</taxon>
    </lineage>
</organism>
<accession>A0ABD1ZZ73</accession>
<proteinExistence type="predicted"/>
<comment type="caution">
    <text evidence="2">The sequence shown here is derived from an EMBL/GenBank/DDBJ whole genome shotgun (WGS) entry which is preliminary data.</text>
</comment>
<dbReference type="EMBL" id="JAUDFV010000157">
    <property type="protein sequence ID" value="KAL2713633.1"/>
    <property type="molecule type" value="Genomic_DNA"/>
</dbReference>
<feature type="transmembrane region" description="Helical" evidence="1">
    <location>
        <begin position="29"/>
        <end position="52"/>
    </location>
</feature>
<keyword evidence="1" id="KW-0472">Membrane</keyword>
<dbReference type="Proteomes" id="UP001607302">
    <property type="component" value="Unassembled WGS sequence"/>
</dbReference>
<evidence type="ECO:0000256" key="1">
    <source>
        <dbReference type="SAM" id="Phobius"/>
    </source>
</evidence>
<gene>
    <name evidence="2" type="ORF">V1478_016190</name>
</gene>
<keyword evidence="1" id="KW-0812">Transmembrane</keyword>
<protein>
    <submittedName>
        <fullName evidence="2">Uncharacterized protein</fullName>
    </submittedName>
</protein>
<dbReference type="AlphaFoldDB" id="A0ABD1ZZ73"/>
<evidence type="ECO:0000313" key="2">
    <source>
        <dbReference type="EMBL" id="KAL2713633.1"/>
    </source>
</evidence>
<reference evidence="2 3" key="1">
    <citation type="journal article" date="2024" name="Ann. Entomol. Soc. Am.">
        <title>Genomic analyses of the southern and eastern yellowjacket wasps (Hymenoptera: Vespidae) reveal evolutionary signatures of social life.</title>
        <authorList>
            <person name="Catto M.A."/>
            <person name="Caine P.B."/>
            <person name="Orr S.E."/>
            <person name="Hunt B.G."/>
            <person name="Goodisman M.A.D."/>
        </authorList>
    </citation>
    <scope>NUCLEOTIDE SEQUENCE [LARGE SCALE GENOMIC DNA]</scope>
    <source>
        <strain evidence="2">233</strain>
        <tissue evidence="2">Head and thorax</tissue>
    </source>
</reference>